<evidence type="ECO:0000313" key="2">
    <source>
        <dbReference type="EMBL" id="GMH21655.1"/>
    </source>
</evidence>
<evidence type="ECO:0000313" key="3">
    <source>
        <dbReference type="Proteomes" id="UP001279734"/>
    </source>
</evidence>
<sequence length="104" mass="10208">MNTGFGNYLVVAPLMYSAVEGRSGDRLSDSGPCAATVGGWSQGLLSASAGAEQGVNNGLGASLVVSPPPGSALDGRSGGQLPDSKACAATVGEQPGQTVGQRRC</sequence>
<accession>A0AAD3T2K1</accession>
<feature type="region of interest" description="Disordered" evidence="1">
    <location>
        <begin position="67"/>
        <end position="104"/>
    </location>
</feature>
<name>A0AAD3T2K1_NEPGR</name>
<dbReference type="EMBL" id="BSYO01000023">
    <property type="protein sequence ID" value="GMH21655.1"/>
    <property type="molecule type" value="Genomic_DNA"/>
</dbReference>
<feature type="compositionally biased region" description="Polar residues" evidence="1">
    <location>
        <begin position="95"/>
        <end position="104"/>
    </location>
</feature>
<protein>
    <submittedName>
        <fullName evidence="2">Uncharacterized protein</fullName>
    </submittedName>
</protein>
<gene>
    <name evidence="2" type="ORF">Nepgr_023497</name>
</gene>
<dbReference type="Proteomes" id="UP001279734">
    <property type="component" value="Unassembled WGS sequence"/>
</dbReference>
<keyword evidence="3" id="KW-1185">Reference proteome</keyword>
<evidence type="ECO:0000256" key="1">
    <source>
        <dbReference type="SAM" id="MobiDB-lite"/>
    </source>
</evidence>
<proteinExistence type="predicted"/>
<reference evidence="2" key="1">
    <citation type="submission" date="2023-05" db="EMBL/GenBank/DDBJ databases">
        <title>Nepenthes gracilis genome sequencing.</title>
        <authorList>
            <person name="Fukushima K."/>
        </authorList>
    </citation>
    <scope>NUCLEOTIDE SEQUENCE</scope>
    <source>
        <strain evidence="2">SING2019-196</strain>
    </source>
</reference>
<comment type="caution">
    <text evidence="2">The sequence shown here is derived from an EMBL/GenBank/DDBJ whole genome shotgun (WGS) entry which is preliminary data.</text>
</comment>
<dbReference type="AlphaFoldDB" id="A0AAD3T2K1"/>
<organism evidence="2 3">
    <name type="scientific">Nepenthes gracilis</name>
    <name type="common">Slender pitcher plant</name>
    <dbReference type="NCBI Taxonomy" id="150966"/>
    <lineage>
        <taxon>Eukaryota</taxon>
        <taxon>Viridiplantae</taxon>
        <taxon>Streptophyta</taxon>
        <taxon>Embryophyta</taxon>
        <taxon>Tracheophyta</taxon>
        <taxon>Spermatophyta</taxon>
        <taxon>Magnoliopsida</taxon>
        <taxon>eudicotyledons</taxon>
        <taxon>Gunneridae</taxon>
        <taxon>Pentapetalae</taxon>
        <taxon>Caryophyllales</taxon>
        <taxon>Nepenthaceae</taxon>
        <taxon>Nepenthes</taxon>
    </lineage>
</organism>